<dbReference type="STRING" id="537013.CLOSTMETH_01047"/>
<proteinExistence type="predicted"/>
<evidence type="ECO:0000313" key="3">
    <source>
        <dbReference type="Proteomes" id="UP000003340"/>
    </source>
</evidence>
<keyword evidence="1" id="KW-0472">Membrane</keyword>
<protein>
    <submittedName>
        <fullName evidence="2">Uncharacterized protein</fullName>
    </submittedName>
</protein>
<keyword evidence="3" id="KW-1185">Reference proteome</keyword>
<dbReference type="EMBL" id="ACEC01000040">
    <property type="protein sequence ID" value="EEG31250.1"/>
    <property type="molecule type" value="Genomic_DNA"/>
</dbReference>
<organism evidence="2 3">
    <name type="scientific">[Clostridium] methylpentosum DSM 5476</name>
    <dbReference type="NCBI Taxonomy" id="537013"/>
    <lineage>
        <taxon>Bacteria</taxon>
        <taxon>Bacillati</taxon>
        <taxon>Bacillota</taxon>
        <taxon>Clostridia</taxon>
        <taxon>Eubacteriales</taxon>
        <taxon>Oscillospiraceae</taxon>
        <taxon>Oscillospiraceae incertae sedis</taxon>
    </lineage>
</organism>
<dbReference type="AlphaFoldDB" id="C0EB31"/>
<accession>C0EB31</accession>
<keyword evidence="1" id="KW-0812">Transmembrane</keyword>
<comment type="caution">
    <text evidence="2">The sequence shown here is derived from an EMBL/GenBank/DDBJ whole genome shotgun (WGS) entry which is preliminary data.</text>
</comment>
<reference evidence="2 3" key="2">
    <citation type="submission" date="2009-02" db="EMBL/GenBank/DDBJ databases">
        <title>Draft genome sequence of Clostridium methylpentosum (DSM 5476).</title>
        <authorList>
            <person name="Sudarsanam P."/>
            <person name="Ley R."/>
            <person name="Guruge J."/>
            <person name="Turnbaugh P.J."/>
            <person name="Mahowald M."/>
            <person name="Liep D."/>
            <person name="Gordon J."/>
        </authorList>
    </citation>
    <scope>NUCLEOTIDE SEQUENCE [LARGE SCALE GENOMIC DNA]</scope>
    <source>
        <strain evidence="2 3">DSM 5476</strain>
    </source>
</reference>
<dbReference type="Proteomes" id="UP000003340">
    <property type="component" value="Unassembled WGS sequence"/>
</dbReference>
<gene>
    <name evidence="2" type="ORF">CLOSTMETH_01047</name>
</gene>
<keyword evidence="1" id="KW-1133">Transmembrane helix</keyword>
<evidence type="ECO:0000313" key="2">
    <source>
        <dbReference type="EMBL" id="EEG31250.1"/>
    </source>
</evidence>
<dbReference type="HOGENOM" id="CLU_2476569_0_0_9"/>
<reference evidence="2 3" key="1">
    <citation type="submission" date="2009-01" db="EMBL/GenBank/DDBJ databases">
        <authorList>
            <person name="Fulton L."/>
            <person name="Clifton S."/>
            <person name="Fulton B."/>
            <person name="Xu J."/>
            <person name="Minx P."/>
            <person name="Pepin K.H."/>
            <person name="Johnson M."/>
            <person name="Bhonagiri V."/>
            <person name="Nash W.E."/>
            <person name="Mardis E.R."/>
            <person name="Wilson R.K."/>
        </authorList>
    </citation>
    <scope>NUCLEOTIDE SEQUENCE [LARGE SCALE GENOMIC DNA]</scope>
    <source>
        <strain evidence="2 3">DSM 5476</strain>
    </source>
</reference>
<feature type="transmembrane region" description="Helical" evidence="1">
    <location>
        <begin position="82"/>
        <end position="104"/>
    </location>
</feature>
<sequence length="105" mass="11538">MPANTSNRNDFEAVKAMIRGVNKHIIEVVNTNNEYFEKAILFVNPDKADSGRSEIMHVARDYLGSMGQPAGKKRSARSIALGLLRLALVFALGVAVTAAMFYYFG</sequence>
<name>C0EB31_9FIRM</name>
<dbReference type="eggNOG" id="ENOG5033KDP">
    <property type="taxonomic scope" value="Bacteria"/>
</dbReference>
<evidence type="ECO:0000256" key="1">
    <source>
        <dbReference type="SAM" id="Phobius"/>
    </source>
</evidence>